<dbReference type="RefSeq" id="WP_196817659.1">
    <property type="nucleotide sequence ID" value="NZ_CP012850.1"/>
</dbReference>
<evidence type="ECO:0000313" key="1">
    <source>
        <dbReference type="EMBL" id="ALI35127.1"/>
    </source>
</evidence>
<keyword evidence="2" id="KW-1185">Reference proteome</keyword>
<gene>
    <name evidence="1" type="ORF">NMY3_00920</name>
</gene>
<dbReference type="Gene3D" id="1.10.10.10">
    <property type="entry name" value="Winged helix-like DNA-binding domain superfamily/Winged helix DNA-binding domain"/>
    <property type="match status" value="1"/>
</dbReference>
<dbReference type="KEGG" id="taa:NMY3_00920"/>
<dbReference type="GeneID" id="60421046"/>
<dbReference type="EMBL" id="CP012850">
    <property type="protein sequence ID" value="ALI35127.1"/>
    <property type="molecule type" value="Genomic_DNA"/>
</dbReference>
<dbReference type="InterPro" id="IPR036388">
    <property type="entry name" value="WH-like_DNA-bd_sf"/>
</dbReference>
<organism evidence="1 2">
    <name type="scientific">Candidatus Nitrosocosmicus oleophilus</name>
    <dbReference type="NCBI Taxonomy" id="1353260"/>
    <lineage>
        <taxon>Archaea</taxon>
        <taxon>Nitrososphaerota</taxon>
        <taxon>Nitrososphaeria</taxon>
        <taxon>Nitrososphaerales</taxon>
        <taxon>Nitrososphaeraceae</taxon>
        <taxon>Candidatus Nitrosocosmicus</taxon>
    </lineage>
</organism>
<dbReference type="AlphaFoldDB" id="A0A654LVW2"/>
<protein>
    <recommendedName>
        <fullName evidence="3">Sugar-specific transcriptional regulator TrmB</fullName>
    </recommendedName>
</protein>
<dbReference type="OrthoDB" id="9388at2157"/>
<reference evidence="2" key="1">
    <citation type="submission" date="2015-10" db="EMBL/GenBank/DDBJ databases">
        <title>Niche specialization of a soil ammonia-oxidizing archaeon, Candidatus Nitrosocosmicus oleophilus.</title>
        <authorList>
            <person name="Jung M.-Y."/>
            <person name="Rhee S.-K."/>
        </authorList>
    </citation>
    <scope>NUCLEOTIDE SEQUENCE [LARGE SCALE GENOMIC DNA]</scope>
    <source>
        <strain evidence="2">MY3</strain>
    </source>
</reference>
<proteinExistence type="predicted"/>
<name>A0A654LVW2_9ARCH</name>
<evidence type="ECO:0008006" key="3">
    <source>
        <dbReference type="Google" id="ProtNLM"/>
    </source>
</evidence>
<dbReference type="Proteomes" id="UP000058925">
    <property type="component" value="Chromosome"/>
</dbReference>
<evidence type="ECO:0000313" key="2">
    <source>
        <dbReference type="Proteomes" id="UP000058925"/>
    </source>
</evidence>
<sequence length="131" mass="15371">MDENTELTLIKNRPLERIFRNNIARVIDFLIINQQFNFTTAEISKSSEIPLRTVQRIIPQLVQNKIVIENKYKGKMKNYELNRNSKLVEILRLYSIETVNVFIEEALDEKRTRALISNSKLARIHPSTTVN</sequence>
<accession>A0A654LVW2</accession>